<dbReference type="AlphaFoldDB" id="A0AA89BHX9"/>
<dbReference type="SUPFAM" id="SSF49870">
    <property type="entry name" value="Osmotin, thaumatin-like protein"/>
    <property type="match status" value="1"/>
</dbReference>
<name>A0AA89BHX9_9ASTE</name>
<dbReference type="InterPro" id="IPR001938">
    <property type="entry name" value="Thaumatin"/>
</dbReference>
<dbReference type="EMBL" id="JAVXUP010000128">
    <property type="protein sequence ID" value="KAK3037172.1"/>
    <property type="molecule type" value="Genomic_DNA"/>
</dbReference>
<organism evidence="1 2">
    <name type="scientific">Escallonia herrerae</name>
    <dbReference type="NCBI Taxonomy" id="1293975"/>
    <lineage>
        <taxon>Eukaryota</taxon>
        <taxon>Viridiplantae</taxon>
        <taxon>Streptophyta</taxon>
        <taxon>Embryophyta</taxon>
        <taxon>Tracheophyta</taxon>
        <taxon>Spermatophyta</taxon>
        <taxon>Magnoliopsida</taxon>
        <taxon>eudicotyledons</taxon>
        <taxon>Gunneridae</taxon>
        <taxon>Pentapetalae</taxon>
        <taxon>asterids</taxon>
        <taxon>campanulids</taxon>
        <taxon>Escalloniales</taxon>
        <taxon>Escalloniaceae</taxon>
        <taxon>Escallonia</taxon>
    </lineage>
</organism>
<dbReference type="PROSITE" id="PS51367">
    <property type="entry name" value="THAUMATIN_2"/>
    <property type="match status" value="1"/>
</dbReference>
<protein>
    <submittedName>
        <fullName evidence="1">Uncharacterized protein</fullName>
    </submittedName>
</protein>
<dbReference type="Gene3D" id="2.60.110.10">
    <property type="entry name" value="Thaumatin"/>
    <property type="match status" value="1"/>
</dbReference>
<comment type="caution">
    <text evidence="1">The sequence shown here is derived from an EMBL/GenBank/DDBJ whole genome shotgun (WGS) entry which is preliminary data.</text>
</comment>
<dbReference type="Pfam" id="PF00314">
    <property type="entry name" value="Thaumatin"/>
    <property type="match status" value="1"/>
</dbReference>
<proteinExistence type="predicted"/>
<reference evidence="1" key="1">
    <citation type="submission" date="2022-12" db="EMBL/GenBank/DDBJ databases">
        <title>Draft genome assemblies for two species of Escallonia (Escalloniales).</title>
        <authorList>
            <person name="Chanderbali A."/>
            <person name="Dervinis C."/>
            <person name="Anghel I."/>
            <person name="Soltis D."/>
            <person name="Soltis P."/>
            <person name="Zapata F."/>
        </authorList>
    </citation>
    <scope>NUCLEOTIDE SEQUENCE</scope>
    <source>
        <strain evidence="1">UCBG64.0493</strain>
        <tissue evidence="1">Leaf</tissue>
    </source>
</reference>
<dbReference type="InterPro" id="IPR037176">
    <property type="entry name" value="Osmotin/thaumatin-like_sf"/>
</dbReference>
<accession>A0AA89BHX9</accession>
<sequence>MGGNGGLDFFSVSATHGYNLAMLVVPQGDCEGNCMASACVNDPNGGLSSETGSARSTTCFAFGNPKKFCSGAYARPGAGTPPPSSAVKAEKGRHYCTGGCYNGNLICVFNFVLQIVHNSHTTKI</sequence>
<dbReference type="Proteomes" id="UP001188597">
    <property type="component" value="Unassembled WGS sequence"/>
</dbReference>
<gene>
    <name evidence="1" type="ORF">RJ639_031059</name>
</gene>
<keyword evidence="2" id="KW-1185">Reference proteome</keyword>
<evidence type="ECO:0000313" key="2">
    <source>
        <dbReference type="Proteomes" id="UP001188597"/>
    </source>
</evidence>
<evidence type="ECO:0000313" key="1">
    <source>
        <dbReference type="EMBL" id="KAK3037172.1"/>
    </source>
</evidence>